<dbReference type="PANTHER" id="PTHR22749:SF6">
    <property type="entry name" value="RIBOFLAVIN KINASE"/>
    <property type="match status" value="1"/>
</dbReference>
<gene>
    <name evidence="9" type="ORF">ELQ35_16920</name>
</gene>
<dbReference type="Proteomes" id="UP000267430">
    <property type="component" value="Unassembled WGS sequence"/>
</dbReference>
<accession>A0A3S1B2B4</accession>
<keyword evidence="6" id="KW-0067">ATP-binding</keyword>
<dbReference type="AlphaFoldDB" id="A0A3S1B2B4"/>
<dbReference type="OrthoDB" id="9803667at2"/>
<dbReference type="GO" id="GO:0008531">
    <property type="term" value="F:riboflavin kinase activity"/>
    <property type="evidence" value="ECO:0007669"/>
    <property type="project" value="UniProtKB-EC"/>
</dbReference>
<reference evidence="9 10" key="1">
    <citation type="submission" date="2018-12" db="EMBL/GenBank/DDBJ databases">
        <title>Bacillus chawlae sp. nov., Bacillus glennii sp. nov., and Bacillus saganii sp. nov. Isolated from the Vehicle Assembly Building at Kennedy Space Center where the Viking Spacecraft were Assembled.</title>
        <authorList>
            <person name="Seuylemezian A."/>
            <person name="Vaishampayan P."/>
        </authorList>
    </citation>
    <scope>NUCLEOTIDE SEQUENCE [LARGE SCALE GENOMIC DNA]</scope>
    <source>
        <strain evidence="9 10">L5</strain>
    </source>
</reference>
<keyword evidence="5" id="KW-0547">Nucleotide-binding</keyword>
<sequence length="123" mass="14488">MKKNKKMKCSLSSIHNKHKKRDFFEREGLFFLFNRIPGRYNGYLGNEYWYSLISAGYRPTIDGKTYSIEAHLIDFSGDLYEKKGTLSFLSYIRNEIKFSGLDPLIKQMKLDKHNAKIFFGIND</sequence>
<keyword evidence="10" id="KW-1185">Reference proteome</keyword>
<dbReference type="GO" id="GO:0009398">
    <property type="term" value="P:FMN biosynthetic process"/>
    <property type="evidence" value="ECO:0007669"/>
    <property type="project" value="TreeGrafter"/>
</dbReference>
<evidence type="ECO:0000313" key="10">
    <source>
        <dbReference type="Proteomes" id="UP000267430"/>
    </source>
</evidence>
<organism evidence="9 10">
    <name type="scientific">Peribacillus cavernae</name>
    <dbReference type="NCBI Taxonomy" id="1674310"/>
    <lineage>
        <taxon>Bacteria</taxon>
        <taxon>Bacillati</taxon>
        <taxon>Bacillota</taxon>
        <taxon>Bacilli</taxon>
        <taxon>Bacillales</taxon>
        <taxon>Bacillaceae</taxon>
        <taxon>Peribacillus</taxon>
    </lineage>
</organism>
<evidence type="ECO:0000256" key="2">
    <source>
        <dbReference type="ARBA" id="ARBA00022630"/>
    </source>
</evidence>
<dbReference type="InterPro" id="IPR023468">
    <property type="entry name" value="Riboflavin_kinase"/>
</dbReference>
<evidence type="ECO:0000313" key="9">
    <source>
        <dbReference type="EMBL" id="RUQ27043.1"/>
    </source>
</evidence>
<protein>
    <recommendedName>
        <fullName evidence="1">riboflavin kinase</fullName>
        <ecNumber evidence="1">2.7.1.26</ecNumber>
    </recommendedName>
</protein>
<evidence type="ECO:0000256" key="7">
    <source>
        <dbReference type="ARBA" id="ARBA00047880"/>
    </source>
</evidence>
<dbReference type="EMBL" id="RYZZ01000030">
    <property type="protein sequence ID" value="RUQ27043.1"/>
    <property type="molecule type" value="Genomic_DNA"/>
</dbReference>
<evidence type="ECO:0000256" key="1">
    <source>
        <dbReference type="ARBA" id="ARBA00012105"/>
    </source>
</evidence>
<evidence type="ECO:0000256" key="6">
    <source>
        <dbReference type="ARBA" id="ARBA00022840"/>
    </source>
</evidence>
<keyword evidence="2" id="KW-0285">Flavoprotein</keyword>
<dbReference type="Gene3D" id="2.40.30.30">
    <property type="entry name" value="Riboflavin kinase-like"/>
    <property type="match status" value="1"/>
</dbReference>
<dbReference type="GO" id="GO:0005524">
    <property type="term" value="F:ATP binding"/>
    <property type="evidence" value="ECO:0007669"/>
    <property type="project" value="UniProtKB-KW"/>
</dbReference>
<dbReference type="InterPro" id="IPR023465">
    <property type="entry name" value="Riboflavin_kinase_dom_sf"/>
</dbReference>
<dbReference type="SMART" id="SM00904">
    <property type="entry name" value="Flavokinase"/>
    <property type="match status" value="1"/>
</dbReference>
<comment type="caution">
    <text evidence="9">The sequence shown here is derived from an EMBL/GenBank/DDBJ whole genome shotgun (WGS) entry which is preliminary data.</text>
</comment>
<feature type="domain" description="Riboflavin kinase" evidence="8">
    <location>
        <begin position="31"/>
        <end position="120"/>
    </location>
</feature>
<keyword evidence="4" id="KW-0808">Transferase</keyword>
<comment type="catalytic activity">
    <reaction evidence="7">
        <text>riboflavin + ATP = FMN + ADP + H(+)</text>
        <dbReference type="Rhea" id="RHEA:14357"/>
        <dbReference type="ChEBI" id="CHEBI:15378"/>
        <dbReference type="ChEBI" id="CHEBI:30616"/>
        <dbReference type="ChEBI" id="CHEBI:57986"/>
        <dbReference type="ChEBI" id="CHEBI:58210"/>
        <dbReference type="ChEBI" id="CHEBI:456216"/>
        <dbReference type="EC" id="2.7.1.26"/>
    </reaction>
</comment>
<dbReference type="RefSeq" id="WP_126866294.1">
    <property type="nucleotide sequence ID" value="NZ_RYZZ01000030.1"/>
</dbReference>
<name>A0A3S1B2B4_9BACI</name>
<evidence type="ECO:0000259" key="8">
    <source>
        <dbReference type="SMART" id="SM00904"/>
    </source>
</evidence>
<dbReference type="InterPro" id="IPR015865">
    <property type="entry name" value="Riboflavin_kinase_bac/euk"/>
</dbReference>
<evidence type="ECO:0000256" key="5">
    <source>
        <dbReference type="ARBA" id="ARBA00022741"/>
    </source>
</evidence>
<dbReference type="SUPFAM" id="SSF82114">
    <property type="entry name" value="Riboflavin kinase-like"/>
    <property type="match status" value="1"/>
</dbReference>
<dbReference type="GO" id="GO:0009231">
    <property type="term" value="P:riboflavin biosynthetic process"/>
    <property type="evidence" value="ECO:0007669"/>
    <property type="project" value="InterPro"/>
</dbReference>
<proteinExistence type="predicted"/>
<evidence type="ECO:0000256" key="3">
    <source>
        <dbReference type="ARBA" id="ARBA00022643"/>
    </source>
</evidence>
<keyword evidence="3" id="KW-0288">FMN</keyword>
<dbReference type="EC" id="2.7.1.26" evidence="1"/>
<evidence type="ECO:0000256" key="4">
    <source>
        <dbReference type="ARBA" id="ARBA00022679"/>
    </source>
</evidence>
<dbReference type="Pfam" id="PF01687">
    <property type="entry name" value="Flavokinase"/>
    <property type="match status" value="1"/>
</dbReference>
<dbReference type="PANTHER" id="PTHR22749">
    <property type="entry name" value="RIBOFLAVIN KINASE/FMN ADENYLYLTRANSFERASE"/>
    <property type="match status" value="1"/>
</dbReference>